<dbReference type="InterPro" id="IPR005170">
    <property type="entry name" value="Transptr-assoc_dom"/>
</dbReference>
<evidence type="ECO:0000256" key="1">
    <source>
        <dbReference type="ARBA" id="ARBA00006446"/>
    </source>
</evidence>
<protein>
    <submittedName>
        <fullName evidence="6">CBS domain-containing protein</fullName>
    </submittedName>
</protein>
<dbReference type="CDD" id="cd04590">
    <property type="entry name" value="CBS_pair_CorC_HlyC_assoc"/>
    <property type="match status" value="1"/>
</dbReference>
<evidence type="ECO:0000313" key="6">
    <source>
        <dbReference type="EMBL" id="SMF66297.1"/>
    </source>
</evidence>
<dbReference type="InterPro" id="IPR036318">
    <property type="entry name" value="FAD-bd_PCMH-like_sf"/>
</dbReference>
<proteinExistence type="inferred from homology"/>
<name>A0A1X7G9F0_9SPHN</name>
<dbReference type="Gene3D" id="3.30.465.10">
    <property type="match status" value="1"/>
</dbReference>
<feature type="domain" description="CBS" evidence="5">
    <location>
        <begin position="143"/>
        <end position="203"/>
    </location>
</feature>
<dbReference type="SUPFAM" id="SSF54631">
    <property type="entry name" value="CBS-domain pair"/>
    <property type="match status" value="1"/>
</dbReference>
<evidence type="ECO:0000313" key="7">
    <source>
        <dbReference type="Proteomes" id="UP000192934"/>
    </source>
</evidence>
<dbReference type="GO" id="GO:0005886">
    <property type="term" value="C:plasma membrane"/>
    <property type="evidence" value="ECO:0007669"/>
    <property type="project" value="TreeGrafter"/>
</dbReference>
<evidence type="ECO:0000256" key="3">
    <source>
        <dbReference type="ARBA" id="ARBA00023122"/>
    </source>
</evidence>
<accession>A0A1X7G9F0</accession>
<dbReference type="InterPro" id="IPR044751">
    <property type="entry name" value="Ion_transp-like_CBS"/>
</dbReference>
<dbReference type="Pfam" id="PF00571">
    <property type="entry name" value="CBS"/>
    <property type="match status" value="2"/>
</dbReference>
<dbReference type="STRING" id="941907.SAMN06295910_1381"/>
<dbReference type="PANTHER" id="PTHR22777">
    <property type="entry name" value="HEMOLYSIN-RELATED"/>
    <property type="match status" value="1"/>
</dbReference>
<keyword evidence="3 4" id="KW-0129">CBS domain</keyword>
<evidence type="ECO:0000256" key="2">
    <source>
        <dbReference type="ARBA" id="ARBA00022737"/>
    </source>
</evidence>
<reference evidence="7" key="1">
    <citation type="submission" date="2017-04" db="EMBL/GenBank/DDBJ databases">
        <authorList>
            <person name="Varghese N."/>
            <person name="Submissions S."/>
        </authorList>
    </citation>
    <scope>NUCLEOTIDE SEQUENCE [LARGE SCALE GENOMIC DNA]</scope>
    <source>
        <strain evidence="7">Dd16</strain>
    </source>
</reference>
<evidence type="ECO:0000256" key="4">
    <source>
        <dbReference type="PROSITE-ProRule" id="PRU00703"/>
    </source>
</evidence>
<gene>
    <name evidence="6" type="ORF">SAMN06295910_1381</name>
</gene>
<evidence type="ECO:0000259" key="5">
    <source>
        <dbReference type="PROSITE" id="PS51371"/>
    </source>
</evidence>
<dbReference type="OrthoDB" id="9797674at2"/>
<keyword evidence="2" id="KW-0677">Repeat</keyword>
<dbReference type="SMART" id="SM01091">
    <property type="entry name" value="CorC_HlyC"/>
    <property type="match status" value="1"/>
</dbReference>
<dbReference type="RefSeq" id="WP_085218121.1">
    <property type="nucleotide sequence ID" value="NZ_LT840185.1"/>
</dbReference>
<dbReference type="FunFam" id="3.10.580.10:FF:000002">
    <property type="entry name" value="Magnesium/cobalt efflux protein CorC"/>
    <property type="match status" value="1"/>
</dbReference>
<dbReference type="InterPro" id="IPR046342">
    <property type="entry name" value="CBS_dom_sf"/>
</dbReference>
<dbReference type="SMART" id="SM00116">
    <property type="entry name" value="CBS"/>
    <property type="match status" value="2"/>
</dbReference>
<dbReference type="Proteomes" id="UP000192934">
    <property type="component" value="Chromosome I"/>
</dbReference>
<sequence length="302" mass="32754">MSDDDSSTAQPNGRTFWSGLRTLLFGEDSEATLRDQIEEAIESHEGEVPIIGDLTSIERQMLRNLLHFGERTATDIAVPRSDIIAVPATASFDDLVAAFVDAGHSRLPVYAESLDSVIGMIHVKDVFALRVAGAAPPGDIKDLIRSPLYVPESMGALDLLARMRGERVHLAIVVDEFGGTEGLVTIEDVVEEIVGEIEDEHDEELPGLLVALDDGAWEADARAELEDVARLIDARIADVNDDVETIGGLATVLAGHVPDVGEIVEHASGWRLEVLERDSRRVARLRLLPPDEGALMTEGDEE</sequence>
<dbReference type="InterPro" id="IPR016169">
    <property type="entry name" value="FAD-bd_PCMH_sub2"/>
</dbReference>
<dbReference type="Gene3D" id="3.10.580.10">
    <property type="entry name" value="CBS-domain"/>
    <property type="match status" value="1"/>
</dbReference>
<dbReference type="Pfam" id="PF03471">
    <property type="entry name" value="CorC_HlyC"/>
    <property type="match status" value="1"/>
</dbReference>
<dbReference type="SUPFAM" id="SSF56176">
    <property type="entry name" value="FAD-binding/transporter-associated domain-like"/>
    <property type="match status" value="1"/>
</dbReference>
<dbReference type="EMBL" id="LT840185">
    <property type="protein sequence ID" value="SMF66297.1"/>
    <property type="molecule type" value="Genomic_DNA"/>
</dbReference>
<dbReference type="PANTHER" id="PTHR22777:SF27">
    <property type="entry name" value="MAGNESIUM AND COBALT EFFLUX PROTEIN CORC"/>
    <property type="match status" value="1"/>
</dbReference>
<keyword evidence="7" id="KW-1185">Reference proteome</keyword>
<dbReference type="InterPro" id="IPR000644">
    <property type="entry name" value="CBS_dom"/>
</dbReference>
<dbReference type="AlphaFoldDB" id="A0A1X7G9F0"/>
<dbReference type="PROSITE" id="PS51371">
    <property type="entry name" value="CBS"/>
    <property type="match status" value="2"/>
</dbReference>
<organism evidence="6 7">
    <name type="scientific">Allosphingosinicella indica</name>
    <dbReference type="NCBI Taxonomy" id="941907"/>
    <lineage>
        <taxon>Bacteria</taxon>
        <taxon>Pseudomonadati</taxon>
        <taxon>Pseudomonadota</taxon>
        <taxon>Alphaproteobacteria</taxon>
        <taxon>Sphingomonadales</taxon>
        <taxon>Sphingomonadaceae</taxon>
        <taxon>Allosphingosinicella</taxon>
    </lineage>
</organism>
<dbReference type="GO" id="GO:0050660">
    <property type="term" value="F:flavin adenine dinucleotide binding"/>
    <property type="evidence" value="ECO:0007669"/>
    <property type="project" value="InterPro"/>
</dbReference>
<comment type="similarity">
    <text evidence="1">Belongs to the UPF0053 family. Hemolysin C subfamily.</text>
</comment>
<feature type="domain" description="CBS" evidence="5">
    <location>
        <begin position="79"/>
        <end position="136"/>
    </location>
</feature>